<dbReference type="Gene3D" id="1.10.357.10">
    <property type="entry name" value="Tetracycline Repressor, domain 2"/>
    <property type="match status" value="1"/>
</dbReference>
<evidence type="ECO:0000313" key="4">
    <source>
        <dbReference type="EMBL" id="MFC4667456.1"/>
    </source>
</evidence>
<dbReference type="Proteomes" id="UP001595973">
    <property type="component" value="Unassembled WGS sequence"/>
</dbReference>
<proteinExistence type="predicted"/>
<dbReference type="PANTHER" id="PTHR30055">
    <property type="entry name" value="HTH-TYPE TRANSCRIPTIONAL REGULATOR RUTR"/>
    <property type="match status" value="1"/>
</dbReference>
<dbReference type="PROSITE" id="PS50977">
    <property type="entry name" value="HTH_TETR_2"/>
    <property type="match status" value="1"/>
</dbReference>
<keyword evidence="5" id="KW-1185">Reference proteome</keyword>
<dbReference type="PANTHER" id="PTHR30055:SF201">
    <property type="entry name" value="TRANSCRIPTIONAL REGULATORY PROTEIN"/>
    <property type="match status" value="1"/>
</dbReference>
<reference evidence="5" key="1">
    <citation type="journal article" date="2019" name="Int. J. Syst. Evol. Microbiol.">
        <title>The Global Catalogue of Microorganisms (GCM) 10K type strain sequencing project: providing services to taxonomists for standard genome sequencing and annotation.</title>
        <authorList>
            <consortium name="The Broad Institute Genomics Platform"/>
            <consortium name="The Broad Institute Genome Sequencing Center for Infectious Disease"/>
            <person name="Wu L."/>
            <person name="Ma J."/>
        </authorList>
    </citation>
    <scope>NUCLEOTIDE SEQUENCE [LARGE SCALE GENOMIC DNA]</scope>
    <source>
        <strain evidence="5">CGMCC 4.7283</strain>
    </source>
</reference>
<dbReference type="InterPro" id="IPR009057">
    <property type="entry name" value="Homeodomain-like_sf"/>
</dbReference>
<sequence length="194" mass="20835">MAEVPENPRKTPRQARSRATCEAVVEAAARILETEGAEAFNTNSIARRAGVSIGTLYQYYPDKQSILAELIRRERALLLADFHAIPEHSATPLADMVAASIRHQFARPALALALERLERGLDLDAETMALTREIAAIAERLLEGAFGKLDLTSRLDAIAIARALINGAAEGGLPVEGLAERVLRAVGAYLSAAP</sequence>
<dbReference type="PRINTS" id="PR00455">
    <property type="entry name" value="HTHTETR"/>
</dbReference>
<feature type="domain" description="HTH tetR-type" evidence="3">
    <location>
        <begin position="18"/>
        <end position="78"/>
    </location>
</feature>
<dbReference type="RefSeq" id="WP_380715643.1">
    <property type="nucleotide sequence ID" value="NZ_JBHSGI010000002.1"/>
</dbReference>
<evidence type="ECO:0000259" key="3">
    <source>
        <dbReference type="PROSITE" id="PS50977"/>
    </source>
</evidence>
<evidence type="ECO:0000256" key="2">
    <source>
        <dbReference type="PROSITE-ProRule" id="PRU00335"/>
    </source>
</evidence>
<evidence type="ECO:0000313" key="5">
    <source>
        <dbReference type="Proteomes" id="UP001595973"/>
    </source>
</evidence>
<feature type="DNA-binding region" description="H-T-H motif" evidence="2">
    <location>
        <begin position="41"/>
        <end position="60"/>
    </location>
</feature>
<organism evidence="4 5">
    <name type="scientific">Seohaeicola nanhaiensis</name>
    <dbReference type="NCBI Taxonomy" id="1387282"/>
    <lineage>
        <taxon>Bacteria</taxon>
        <taxon>Pseudomonadati</taxon>
        <taxon>Pseudomonadota</taxon>
        <taxon>Alphaproteobacteria</taxon>
        <taxon>Rhodobacterales</taxon>
        <taxon>Roseobacteraceae</taxon>
        <taxon>Seohaeicola</taxon>
    </lineage>
</organism>
<name>A0ABV9KCV9_9RHOB</name>
<dbReference type="InterPro" id="IPR050109">
    <property type="entry name" value="HTH-type_TetR-like_transc_reg"/>
</dbReference>
<keyword evidence="1 2" id="KW-0238">DNA-binding</keyword>
<evidence type="ECO:0000256" key="1">
    <source>
        <dbReference type="ARBA" id="ARBA00023125"/>
    </source>
</evidence>
<dbReference type="SUPFAM" id="SSF46689">
    <property type="entry name" value="Homeodomain-like"/>
    <property type="match status" value="1"/>
</dbReference>
<dbReference type="EMBL" id="JBHSGI010000002">
    <property type="protein sequence ID" value="MFC4667456.1"/>
    <property type="molecule type" value="Genomic_DNA"/>
</dbReference>
<gene>
    <name evidence="4" type="ORF">ACFO5X_02715</name>
</gene>
<protein>
    <submittedName>
        <fullName evidence="4">TetR/AcrR family transcriptional regulator</fullName>
    </submittedName>
</protein>
<accession>A0ABV9KCV9</accession>
<comment type="caution">
    <text evidence="4">The sequence shown here is derived from an EMBL/GenBank/DDBJ whole genome shotgun (WGS) entry which is preliminary data.</text>
</comment>
<dbReference type="InterPro" id="IPR001647">
    <property type="entry name" value="HTH_TetR"/>
</dbReference>
<dbReference type="Pfam" id="PF00440">
    <property type="entry name" value="TetR_N"/>
    <property type="match status" value="1"/>
</dbReference>